<dbReference type="Gene3D" id="1.10.287.310">
    <property type="match status" value="1"/>
</dbReference>
<organism evidence="6 7">
    <name type="scientific">Fannyhessea vaginae PB189-T1-4</name>
    <dbReference type="NCBI Taxonomy" id="866774"/>
    <lineage>
        <taxon>Bacteria</taxon>
        <taxon>Bacillati</taxon>
        <taxon>Actinomycetota</taxon>
        <taxon>Coriobacteriia</taxon>
        <taxon>Coriobacteriales</taxon>
        <taxon>Atopobiaceae</taxon>
        <taxon>Fannyhessea</taxon>
    </lineage>
</organism>
<gene>
    <name evidence="5 6" type="primary">rpmC</name>
    <name evidence="6" type="ORF">HMPREF9248_0579</name>
</gene>
<dbReference type="InterPro" id="IPR018254">
    <property type="entry name" value="Ribosomal_uL29_CS"/>
</dbReference>
<accession>A0ABN0AZN9</accession>
<dbReference type="PANTHER" id="PTHR10916:SF0">
    <property type="entry name" value="LARGE RIBOSOMAL SUBUNIT PROTEIN UL29C"/>
    <property type="match status" value="1"/>
</dbReference>
<keyword evidence="3 5" id="KW-0687">Ribonucleoprotein</keyword>
<dbReference type="SUPFAM" id="SSF46561">
    <property type="entry name" value="Ribosomal protein L29 (L29p)"/>
    <property type="match status" value="1"/>
</dbReference>
<evidence type="ECO:0000256" key="1">
    <source>
        <dbReference type="ARBA" id="ARBA00009254"/>
    </source>
</evidence>
<evidence type="ECO:0000313" key="6">
    <source>
        <dbReference type="EMBL" id="EFL43894.1"/>
    </source>
</evidence>
<proteinExistence type="inferred from homology"/>
<protein>
    <recommendedName>
        <fullName evidence="4 5">Large ribosomal subunit protein uL29</fullName>
    </recommendedName>
</protein>
<dbReference type="NCBIfam" id="TIGR00012">
    <property type="entry name" value="L29"/>
    <property type="match status" value="1"/>
</dbReference>
<name>A0ABN0AZN9_9ACTN</name>
<dbReference type="PROSITE" id="PS00579">
    <property type="entry name" value="RIBOSOMAL_L29"/>
    <property type="match status" value="1"/>
</dbReference>
<dbReference type="GO" id="GO:0005840">
    <property type="term" value="C:ribosome"/>
    <property type="evidence" value="ECO:0007669"/>
    <property type="project" value="UniProtKB-KW"/>
</dbReference>
<dbReference type="EMBL" id="AEDQ01000029">
    <property type="protein sequence ID" value="EFL43894.1"/>
    <property type="molecule type" value="Genomic_DNA"/>
</dbReference>
<comment type="caution">
    <text evidence="6">The sequence shown here is derived from an EMBL/GenBank/DDBJ whole genome shotgun (WGS) entry which is preliminary data.</text>
</comment>
<dbReference type="Proteomes" id="UP000004431">
    <property type="component" value="Unassembled WGS sequence"/>
</dbReference>
<dbReference type="HAMAP" id="MF_00374">
    <property type="entry name" value="Ribosomal_uL29"/>
    <property type="match status" value="1"/>
</dbReference>
<evidence type="ECO:0000256" key="3">
    <source>
        <dbReference type="ARBA" id="ARBA00023274"/>
    </source>
</evidence>
<keyword evidence="2 5" id="KW-0689">Ribosomal protein</keyword>
<dbReference type="InterPro" id="IPR050063">
    <property type="entry name" value="Ribosomal_protein_uL29"/>
</dbReference>
<dbReference type="PANTHER" id="PTHR10916">
    <property type="entry name" value="60S RIBOSOMAL PROTEIN L35/50S RIBOSOMAL PROTEIN L29"/>
    <property type="match status" value="1"/>
</dbReference>
<dbReference type="Pfam" id="PF00831">
    <property type="entry name" value="Ribosomal_L29"/>
    <property type="match status" value="1"/>
</dbReference>
<keyword evidence="7" id="KW-1185">Reference proteome</keyword>
<dbReference type="RefSeq" id="WP_006304564.1">
    <property type="nucleotide sequence ID" value="NZ_AEDQ01000029.1"/>
</dbReference>
<evidence type="ECO:0000256" key="4">
    <source>
        <dbReference type="ARBA" id="ARBA00035204"/>
    </source>
</evidence>
<sequence length="70" mass="8177">MKYTEIRELSDDMLAQKLQDGRSELFRLRFQMATSQLDNTARVKAVKHDIARLQTEIRARQIAAEKAQEN</sequence>
<dbReference type="CDD" id="cd00427">
    <property type="entry name" value="Ribosomal_L29_HIP"/>
    <property type="match status" value="1"/>
</dbReference>
<dbReference type="InterPro" id="IPR036049">
    <property type="entry name" value="Ribosomal_uL29_sf"/>
</dbReference>
<evidence type="ECO:0000256" key="5">
    <source>
        <dbReference type="HAMAP-Rule" id="MF_00374"/>
    </source>
</evidence>
<evidence type="ECO:0000256" key="2">
    <source>
        <dbReference type="ARBA" id="ARBA00022980"/>
    </source>
</evidence>
<comment type="similarity">
    <text evidence="1 5">Belongs to the universal ribosomal protein uL29 family.</text>
</comment>
<reference evidence="6 7" key="1">
    <citation type="submission" date="2010-08" db="EMBL/GenBank/DDBJ databases">
        <authorList>
            <person name="Durkin A.S."/>
            <person name="Madupu R."/>
            <person name="Torralba M."/>
            <person name="Gillis M."/>
            <person name="Methe B."/>
            <person name="Sutton G."/>
            <person name="Nelson K.E."/>
        </authorList>
    </citation>
    <scope>NUCLEOTIDE SEQUENCE [LARGE SCALE GENOMIC DNA]</scope>
    <source>
        <strain evidence="6 7">PB189-T1-4</strain>
    </source>
</reference>
<evidence type="ECO:0000313" key="7">
    <source>
        <dbReference type="Proteomes" id="UP000004431"/>
    </source>
</evidence>
<dbReference type="InterPro" id="IPR001854">
    <property type="entry name" value="Ribosomal_uL29"/>
</dbReference>